<gene>
    <name evidence="3" type="ORF">EJC49_01610</name>
</gene>
<dbReference type="GO" id="GO:0006355">
    <property type="term" value="P:regulation of DNA-templated transcription"/>
    <property type="evidence" value="ECO:0007669"/>
    <property type="project" value="InterPro"/>
</dbReference>
<organism evidence="3 4">
    <name type="scientific">Aquibium carbonis</name>
    <dbReference type="NCBI Taxonomy" id="2495581"/>
    <lineage>
        <taxon>Bacteria</taxon>
        <taxon>Pseudomonadati</taxon>
        <taxon>Pseudomonadota</taxon>
        <taxon>Alphaproteobacteria</taxon>
        <taxon>Hyphomicrobiales</taxon>
        <taxon>Phyllobacteriaceae</taxon>
        <taxon>Aquibium</taxon>
    </lineage>
</organism>
<dbReference type="InterPro" id="IPR022789">
    <property type="entry name" value="ParD"/>
</dbReference>
<sequence length="83" mass="9565">MNLNVRISGSLRDFVTETVTDGDYENVSEYVRALIRRDKERAEREAMEAMKVRLQDAFAVADSEYEHLSADDLRRRALAGTNR</sequence>
<dbReference type="EMBL" id="RWKW01000003">
    <property type="protein sequence ID" value="RST88197.1"/>
    <property type="molecule type" value="Genomic_DNA"/>
</dbReference>
<dbReference type="InterPro" id="IPR010985">
    <property type="entry name" value="Ribbon_hlx_hlx"/>
</dbReference>
<protein>
    <submittedName>
        <fullName evidence="3">Addiction module antitoxin</fullName>
    </submittedName>
</protein>
<keyword evidence="4" id="KW-1185">Reference proteome</keyword>
<evidence type="ECO:0000313" key="4">
    <source>
        <dbReference type="Proteomes" id="UP000278398"/>
    </source>
</evidence>
<keyword evidence="2" id="KW-1277">Toxin-antitoxin system</keyword>
<name>A0A429Z3D1_9HYPH</name>
<dbReference type="AlphaFoldDB" id="A0A429Z3D1"/>
<dbReference type="InterPro" id="IPR038296">
    <property type="entry name" value="ParD_sf"/>
</dbReference>
<dbReference type="PANTHER" id="PTHR36582:SF2">
    <property type="entry name" value="ANTITOXIN PARD"/>
    <property type="match status" value="1"/>
</dbReference>
<proteinExistence type="inferred from homology"/>
<dbReference type="PANTHER" id="PTHR36582">
    <property type="entry name" value="ANTITOXIN PARD"/>
    <property type="match status" value="1"/>
</dbReference>
<evidence type="ECO:0000256" key="1">
    <source>
        <dbReference type="ARBA" id="ARBA00008580"/>
    </source>
</evidence>
<dbReference type="Proteomes" id="UP000278398">
    <property type="component" value="Unassembled WGS sequence"/>
</dbReference>
<reference evidence="3 4" key="1">
    <citation type="submission" date="2018-12" db="EMBL/GenBank/DDBJ databases">
        <title>Mesorhizobium carbonis sp. nov., isolated from coal mine water.</title>
        <authorList>
            <person name="Xin W."/>
            <person name="Xu Z."/>
            <person name="Xiang F."/>
            <person name="Zhang J."/>
            <person name="Xi L."/>
            <person name="Liu J."/>
        </authorList>
    </citation>
    <scope>NUCLEOTIDE SEQUENCE [LARGE SCALE GENOMIC DNA]</scope>
    <source>
        <strain evidence="3 4">B2.3</strain>
    </source>
</reference>
<evidence type="ECO:0000313" key="3">
    <source>
        <dbReference type="EMBL" id="RST88197.1"/>
    </source>
</evidence>
<dbReference type="OrthoDB" id="9811310at2"/>
<evidence type="ECO:0000256" key="2">
    <source>
        <dbReference type="ARBA" id="ARBA00022649"/>
    </source>
</evidence>
<dbReference type="SUPFAM" id="SSF47598">
    <property type="entry name" value="Ribbon-helix-helix"/>
    <property type="match status" value="1"/>
</dbReference>
<comment type="caution">
    <text evidence="3">The sequence shown here is derived from an EMBL/GenBank/DDBJ whole genome shotgun (WGS) entry which is preliminary data.</text>
</comment>
<comment type="similarity">
    <text evidence="1">Belongs to the ParD antitoxin family.</text>
</comment>
<dbReference type="Gene3D" id="6.10.10.120">
    <property type="entry name" value="Antitoxin ParD1-like"/>
    <property type="match status" value="1"/>
</dbReference>
<accession>A0A429Z3D1</accession>